<feature type="transmembrane region" description="Helical" evidence="1">
    <location>
        <begin position="186"/>
        <end position="210"/>
    </location>
</feature>
<accession>A0ABP1S7K4</accession>
<evidence type="ECO:0000313" key="2">
    <source>
        <dbReference type="EMBL" id="CAL8144705.1"/>
    </source>
</evidence>
<dbReference type="Proteomes" id="UP001642540">
    <property type="component" value="Unassembled WGS sequence"/>
</dbReference>
<feature type="transmembrane region" description="Helical" evidence="1">
    <location>
        <begin position="120"/>
        <end position="141"/>
    </location>
</feature>
<name>A0ABP1S7K4_9HEXA</name>
<keyword evidence="3" id="KW-1185">Reference proteome</keyword>
<protein>
    <submittedName>
        <fullName evidence="2">Uncharacterized protein</fullName>
    </submittedName>
</protein>
<keyword evidence="1" id="KW-0812">Transmembrane</keyword>
<sequence length="252" mass="28600">MDLDKVLSNQSEELLWWKKVVGFLLASSQVDQRVIARTATVLLILVGKTLQITCAHFVRNAQGLHNISRNEIILRFFRIRKAFSLANTSFESLLLIVVTVENVNICMNLVYAFNNNQPSYFGRLSTLATTTGFLYFLLLAAKSSNQGGFQRASEKMWYTFIEMDPEKATSVTNSGKLAWWKLTVGFLLAWSLVNQYMISGATTVLFILIAKTLQLTTTHFKSSIRDAQNFCFVSNEQVYLYSAFPCRDSNRV</sequence>
<evidence type="ECO:0000256" key="1">
    <source>
        <dbReference type="SAM" id="Phobius"/>
    </source>
</evidence>
<proteinExistence type="predicted"/>
<comment type="caution">
    <text evidence="2">The sequence shown here is derived from an EMBL/GenBank/DDBJ whole genome shotgun (WGS) entry which is preliminary data.</text>
</comment>
<keyword evidence="1" id="KW-0472">Membrane</keyword>
<reference evidence="2 3" key="1">
    <citation type="submission" date="2024-08" db="EMBL/GenBank/DDBJ databases">
        <authorList>
            <person name="Cucini C."/>
            <person name="Frati F."/>
        </authorList>
    </citation>
    <scope>NUCLEOTIDE SEQUENCE [LARGE SCALE GENOMIC DNA]</scope>
</reference>
<keyword evidence="1" id="KW-1133">Transmembrane helix</keyword>
<evidence type="ECO:0000313" key="3">
    <source>
        <dbReference type="Proteomes" id="UP001642540"/>
    </source>
</evidence>
<organism evidence="2 3">
    <name type="scientific">Orchesella dallaii</name>
    <dbReference type="NCBI Taxonomy" id="48710"/>
    <lineage>
        <taxon>Eukaryota</taxon>
        <taxon>Metazoa</taxon>
        <taxon>Ecdysozoa</taxon>
        <taxon>Arthropoda</taxon>
        <taxon>Hexapoda</taxon>
        <taxon>Collembola</taxon>
        <taxon>Entomobryomorpha</taxon>
        <taxon>Entomobryoidea</taxon>
        <taxon>Orchesellidae</taxon>
        <taxon>Orchesellinae</taxon>
        <taxon>Orchesella</taxon>
    </lineage>
</organism>
<dbReference type="EMBL" id="CAXLJM020000161">
    <property type="protein sequence ID" value="CAL8144705.1"/>
    <property type="molecule type" value="Genomic_DNA"/>
</dbReference>
<gene>
    <name evidence="2" type="ORF">ODALV1_LOCUS30273</name>
</gene>